<sequence>MQKEMDMSVKKAASKDGVDRSIDYWVSIPAILIVLGFAGALFTNPEGMNIFMTDTFHFMNQNFGWMLLVFEFSCVGLCLYFAFGKYANKRFGDEKPDGSTFSFYAMLFAYSSSASIVYWVFIEFYYYISGPPFGITPFSEEAVKWSMAYPVFHWGILGFSSYAIIGIALAFLLFVKKKDTSRVSAACESLIGAKRANGKLGKVIDCVFLVGIIFSNAGYSLAVSVPIVGTFFSKVFGVKHTLSLDVLILLVVVICMAIAMYTGLKKGMTLISNARLFMFFGVAFFIFLVGNTSQYCNNIVASTALWIQNFIPMSLNTSQWSQSWTIFYALFFIASVLGGGQFYSKLCKGRTVRQCVLGIVLASSAGCAIFFWTMGNFALDTYLGDPAQYKALVDQDAYSAITYVIDQLPFSNLIMIILLFYAFVSAWTFIQSAVYGNALVSQPNLPANEDPSKFTRLFWCVVTCILSIGFLYIGGIQTVKNAMVWAGYPAFVISLLIIGAFFRDIKTYWGDDTE</sequence>
<keyword evidence="9" id="KW-1185">Reference proteome</keyword>
<evidence type="ECO:0000256" key="2">
    <source>
        <dbReference type="ARBA" id="ARBA00022448"/>
    </source>
</evidence>
<feature type="transmembrane region" description="Helical" evidence="7">
    <location>
        <begin position="21"/>
        <end position="43"/>
    </location>
</feature>
<evidence type="ECO:0000256" key="7">
    <source>
        <dbReference type="SAM" id="Phobius"/>
    </source>
</evidence>
<accession>A0A1H4C7N8</accession>
<evidence type="ECO:0000256" key="4">
    <source>
        <dbReference type="ARBA" id="ARBA00022692"/>
    </source>
</evidence>
<organism evidence="8 9">
    <name type="scientific">Desulfuromusa kysingii</name>
    <dbReference type="NCBI Taxonomy" id="37625"/>
    <lineage>
        <taxon>Bacteria</taxon>
        <taxon>Pseudomonadati</taxon>
        <taxon>Thermodesulfobacteriota</taxon>
        <taxon>Desulfuromonadia</taxon>
        <taxon>Desulfuromonadales</taxon>
        <taxon>Geopsychrobacteraceae</taxon>
        <taxon>Desulfuromusa</taxon>
    </lineage>
</organism>
<proteinExistence type="predicted"/>
<keyword evidence="3" id="KW-1003">Cell membrane</keyword>
<feature type="transmembrane region" description="Helical" evidence="7">
    <location>
        <begin position="276"/>
        <end position="295"/>
    </location>
</feature>
<evidence type="ECO:0000313" key="9">
    <source>
        <dbReference type="Proteomes" id="UP000199409"/>
    </source>
</evidence>
<dbReference type="RefSeq" id="WP_092348967.1">
    <property type="nucleotide sequence ID" value="NZ_FNQN01000007.1"/>
</dbReference>
<evidence type="ECO:0000313" key="8">
    <source>
        <dbReference type="EMBL" id="SEA56404.1"/>
    </source>
</evidence>
<evidence type="ECO:0000256" key="5">
    <source>
        <dbReference type="ARBA" id="ARBA00022989"/>
    </source>
</evidence>
<keyword evidence="5 7" id="KW-1133">Transmembrane helix</keyword>
<dbReference type="GO" id="GO:0022857">
    <property type="term" value="F:transmembrane transporter activity"/>
    <property type="evidence" value="ECO:0007669"/>
    <property type="project" value="InterPro"/>
</dbReference>
<evidence type="ECO:0000256" key="1">
    <source>
        <dbReference type="ARBA" id="ARBA00004651"/>
    </source>
</evidence>
<keyword evidence="2" id="KW-0813">Transport</keyword>
<dbReference type="GO" id="GO:0005886">
    <property type="term" value="C:plasma membrane"/>
    <property type="evidence" value="ECO:0007669"/>
    <property type="project" value="UniProtKB-SubCell"/>
</dbReference>
<evidence type="ECO:0000256" key="6">
    <source>
        <dbReference type="ARBA" id="ARBA00023136"/>
    </source>
</evidence>
<dbReference type="AlphaFoldDB" id="A0A1H4C7N8"/>
<feature type="transmembrane region" description="Helical" evidence="7">
    <location>
        <begin position="203"/>
        <end position="222"/>
    </location>
</feature>
<keyword evidence="4 7" id="KW-0812">Transmembrane</keyword>
<dbReference type="Proteomes" id="UP000199409">
    <property type="component" value="Unassembled WGS sequence"/>
</dbReference>
<reference evidence="8 9" key="1">
    <citation type="submission" date="2016-10" db="EMBL/GenBank/DDBJ databases">
        <authorList>
            <person name="de Groot N.N."/>
        </authorList>
    </citation>
    <scope>NUCLEOTIDE SEQUENCE [LARGE SCALE GENOMIC DNA]</scope>
    <source>
        <strain evidence="8 9">DSM 7343</strain>
    </source>
</reference>
<feature type="transmembrane region" description="Helical" evidence="7">
    <location>
        <begin position="413"/>
        <end position="436"/>
    </location>
</feature>
<dbReference type="STRING" id="37625.SAMN05660420_02475"/>
<feature type="transmembrane region" description="Helical" evidence="7">
    <location>
        <begin position="63"/>
        <end position="83"/>
    </location>
</feature>
<feature type="transmembrane region" description="Helical" evidence="7">
    <location>
        <begin position="355"/>
        <end position="374"/>
    </location>
</feature>
<name>A0A1H4C7N8_9BACT</name>
<dbReference type="EMBL" id="FNQN01000007">
    <property type="protein sequence ID" value="SEA56404.1"/>
    <property type="molecule type" value="Genomic_DNA"/>
</dbReference>
<feature type="transmembrane region" description="Helical" evidence="7">
    <location>
        <begin position="148"/>
        <end position="175"/>
    </location>
</feature>
<feature type="transmembrane region" description="Helical" evidence="7">
    <location>
        <begin position="482"/>
        <end position="502"/>
    </location>
</feature>
<dbReference type="InterPro" id="IPR000060">
    <property type="entry name" value="BCCT_transptr"/>
</dbReference>
<feature type="transmembrane region" description="Helical" evidence="7">
    <location>
        <begin position="103"/>
        <end position="128"/>
    </location>
</feature>
<gene>
    <name evidence="8" type="ORF">SAMN05660420_02475</name>
</gene>
<dbReference type="OrthoDB" id="9775735at2"/>
<keyword evidence="6 7" id="KW-0472">Membrane</keyword>
<evidence type="ECO:0000256" key="3">
    <source>
        <dbReference type="ARBA" id="ARBA00022475"/>
    </source>
</evidence>
<feature type="transmembrane region" description="Helical" evidence="7">
    <location>
        <begin position="324"/>
        <end position="343"/>
    </location>
</feature>
<dbReference type="PANTHER" id="PTHR30047:SF11">
    <property type="entry name" value="L-CARNITINE_GAMMA-BUTYROBETAINE ANTIPORTER"/>
    <property type="match status" value="1"/>
</dbReference>
<dbReference type="Pfam" id="PF02028">
    <property type="entry name" value="BCCT"/>
    <property type="match status" value="1"/>
</dbReference>
<comment type="subcellular location">
    <subcellularLocation>
        <location evidence="1">Cell membrane</location>
        <topology evidence="1">Multi-pass membrane protein</topology>
    </subcellularLocation>
</comment>
<dbReference type="PANTHER" id="PTHR30047">
    <property type="entry name" value="HIGH-AFFINITY CHOLINE TRANSPORT PROTEIN-RELATED"/>
    <property type="match status" value="1"/>
</dbReference>
<protein>
    <submittedName>
        <fullName evidence="8">L-carnitine/gamma-butyrobetaine antiporter</fullName>
    </submittedName>
</protein>
<feature type="transmembrane region" description="Helical" evidence="7">
    <location>
        <begin position="242"/>
        <end position="264"/>
    </location>
</feature>
<feature type="transmembrane region" description="Helical" evidence="7">
    <location>
        <begin position="457"/>
        <end position="476"/>
    </location>
</feature>